<evidence type="ECO:0000256" key="1">
    <source>
        <dbReference type="SAM" id="SignalP"/>
    </source>
</evidence>
<accession>A0AB38T7I3</accession>
<dbReference type="KEGG" id="mcic:A4R28_02690"/>
<sequence length="145" mass="14762">MKIRVALVSALLAVSGCTTLSGKGPTVAATPASTPPSSGKVTTTIISAMGGGLISGAIGNGLSETEKRSALEAEYKALEYTTSGQKVTWKGAQASRYGEVVPAQPYRVGSQDCRQYTQTVFSGGAGVTARGTACRNADGSWTPLT</sequence>
<evidence type="ECO:0000313" key="3">
    <source>
        <dbReference type="Proteomes" id="UP001060070"/>
    </source>
</evidence>
<gene>
    <name evidence="2" type="ORF">LRP29_26020</name>
</gene>
<keyword evidence="1" id="KW-0732">Signal</keyword>
<dbReference type="PIRSF" id="PIRSF002721">
    <property type="entry name" value="Surface_antigen_Rickettsia"/>
    <property type="match status" value="1"/>
</dbReference>
<dbReference type="RefSeq" id="WP_013532637.1">
    <property type="nucleotide sequence ID" value="NZ_CP015062.1"/>
</dbReference>
<reference evidence="2 3" key="1">
    <citation type="journal article" date="2022" name="Microbiol. Resour. Announc.">
        <title>Complete Genome Sequence of Mesorhizobium ciceri Strain R30, a Rhizobium Used as a Commercial Inoculant for Chickpea in Argentina.</title>
        <authorList>
            <person name="Foresto E."/>
            <person name="Revale S."/>
            <person name="Primo E."/>
            <person name="Nievas F."/>
            <person name="Carezzano E."/>
            <person name="Puente M."/>
            <person name="Alzari P."/>
            <person name="Mart M."/>
            <person name="Ben-Assaya M."/>
            <person name="Mornico D."/>
            <person name="Santoro M."/>
            <person name="Mart F."/>
            <person name="Giordano W."/>
            <person name="Bogino P."/>
        </authorList>
    </citation>
    <scope>NUCLEOTIDE SEQUENCE [LARGE SCALE GENOMIC DNA]</scope>
    <source>
        <strain evidence="2 3">R30</strain>
    </source>
</reference>
<name>A0AB38T7I3_9HYPH</name>
<dbReference type="Proteomes" id="UP001060070">
    <property type="component" value="Chromosome"/>
</dbReference>
<dbReference type="AlphaFoldDB" id="A0AB38T7I3"/>
<feature type="chain" id="PRO_5044337442" description="Surface antigen domain-containing protein" evidence="1">
    <location>
        <begin position="21"/>
        <end position="145"/>
    </location>
</feature>
<dbReference type="GeneID" id="91560248"/>
<evidence type="ECO:0000313" key="2">
    <source>
        <dbReference type="EMBL" id="UTU50904.1"/>
    </source>
</evidence>
<dbReference type="PROSITE" id="PS51257">
    <property type="entry name" value="PROKAR_LIPOPROTEIN"/>
    <property type="match status" value="1"/>
</dbReference>
<keyword evidence="3" id="KW-1185">Reference proteome</keyword>
<evidence type="ECO:0008006" key="4">
    <source>
        <dbReference type="Google" id="ProtNLM"/>
    </source>
</evidence>
<proteinExistence type="predicted"/>
<feature type="signal peptide" evidence="1">
    <location>
        <begin position="1"/>
        <end position="20"/>
    </location>
</feature>
<dbReference type="InterPro" id="IPR016364">
    <property type="entry name" value="Surface_antigen_Rickettsia"/>
</dbReference>
<protein>
    <recommendedName>
        <fullName evidence="4">Surface antigen domain-containing protein</fullName>
    </recommendedName>
</protein>
<dbReference type="EMBL" id="CP088147">
    <property type="protein sequence ID" value="UTU50904.1"/>
    <property type="molecule type" value="Genomic_DNA"/>
</dbReference>
<organism evidence="2 3">
    <name type="scientific">Mesorhizobium ciceri</name>
    <dbReference type="NCBI Taxonomy" id="39645"/>
    <lineage>
        <taxon>Bacteria</taxon>
        <taxon>Pseudomonadati</taxon>
        <taxon>Pseudomonadota</taxon>
        <taxon>Alphaproteobacteria</taxon>
        <taxon>Hyphomicrobiales</taxon>
        <taxon>Phyllobacteriaceae</taxon>
        <taxon>Mesorhizobium</taxon>
    </lineage>
</organism>